<dbReference type="PANTHER" id="PTHR30195:SF15">
    <property type="entry name" value="TYPE I RESTRICTION ENZYME HINDI ENDONUCLEASE SUBUNIT"/>
    <property type="match status" value="1"/>
</dbReference>
<evidence type="ECO:0000256" key="3">
    <source>
        <dbReference type="ARBA" id="ARBA00012654"/>
    </source>
</evidence>
<keyword evidence="6" id="KW-0680">Restriction system</keyword>
<dbReference type="PROSITE" id="PS51192">
    <property type="entry name" value="HELICASE_ATP_BIND_1"/>
    <property type="match status" value="1"/>
</dbReference>
<dbReference type="InterPro" id="IPR051268">
    <property type="entry name" value="Type-I_R_enzyme_R_subunit"/>
</dbReference>
<dbReference type="EC" id="3.1.21.3" evidence="3"/>
<dbReference type="CDD" id="cd22332">
    <property type="entry name" value="HsdR_N"/>
    <property type="match status" value="1"/>
</dbReference>
<evidence type="ECO:0000256" key="2">
    <source>
        <dbReference type="ARBA" id="ARBA00008598"/>
    </source>
</evidence>
<dbReference type="GO" id="GO:0009035">
    <property type="term" value="F:type I site-specific deoxyribonuclease activity"/>
    <property type="evidence" value="ECO:0007669"/>
    <property type="project" value="UniProtKB-EC"/>
</dbReference>
<keyword evidence="10" id="KW-0238">DNA-binding</keyword>
<keyword evidence="5" id="KW-0547">Nucleotide-binding</keyword>
<keyword evidence="8" id="KW-0378">Hydrolase</keyword>
<reference evidence="13 14" key="1">
    <citation type="submission" date="2019-03" db="EMBL/GenBank/DDBJ databases">
        <title>Draft genome sequences of novel Actinobacteria.</title>
        <authorList>
            <person name="Sahin N."/>
            <person name="Ay H."/>
            <person name="Saygin H."/>
        </authorList>
    </citation>
    <scope>NUCLEOTIDE SEQUENCE [LARGE SCALE GENOMIC DNA]</scope>
    <source>
        <strain evidence="13 14">DSM 45347</strain>
    </source>
</reference>
<evidence type="ECO:0000256" key="11">
    <source>
        <dbReference type="SAM" id="MobiDB-lite"/>
    </source>
</evidence>
<evidence type="ECO:0000256" key="6">
    <source>
        <dbReference type="ARBA" id="ARBA00022747"/>
    </source>
</evidence>
<organism evidence="13 14">
    <name type="scientific">Actinomadura bangladeshensis</name>
    <dbReference type="NCBI Taxonomy" id="453573"/>
    <lineage>
        <taxon>Bacteria</taxon>
        <taxon>Bacillati</taxon>
        <taxon>Actinomycetota</taxon>
        <taxon>Actinomycetes</taxon>
        <taxon>Streptosporangiales</taxon>
        <taxon>Thermomonosporaceae</taxon>
        <taxon>Actinomadura</taxon>
    </lineage>
</organism>
<dbReference type="InterPro" id="IPR014001">
    <property type="entry name" value="Helicase_ATP-bd"/>
</dbReference>
<accession>A0A4R4NCG0</accession>
<dbReference type="RefSeq" id="WP_131944157.1">
    <property type="nucleotide sequence ID" value="NZ_BAAAMX010000078.1"/>
</dbReference>
<gene>
    <name evidence="13" type="ORF">E1284_33380</name>
</gene>
<dbReference type="PANTHER" id="PTHR30195">
    <property type="entry name" value="TYPE I SITE-SPECIFIC DEOXYRIBONUCLEASE PROTEIN SUBUNIT M AND R"/>
    <property type="match status" value="1"/>
</dbReference>
<dbReference type="OrthoDB" id="9758243at2"/>
<evidence type="ECO:0000256" key="8">
    <source>
        <dbReference type="ARBA" id="ARBA00022801"/>
    </source>
</evidence>
<keyword evidence="9" id="KW-0067">ATP-binding</keyword>
<dbReference type="Pfam" id="PF22679">
    <property type="entry name" value="T1R_D3-like"/>
    <property type="match status" value="1"/>
</dbReference>
<dbReference type="GO" id="GO:0003677">
    <property type="term" value="F:DNA binding"/>
    <property type="evidence" value="ECO:0007669"/>
    <property type="project" value="UniProtKB-KW"/>
</dbReference>
<evidence type="ECO:0000256" key="1">
    <source>
        <dbReference type="ARBA" id="ARBA00000851"/>
    </source>
</evidence>
<feature type="domain" description="Helicase ATP-binding" evidence="12">
    <location>
        <begin position="307"/>
        <end position="464"/>
    </location>
</feature>
<proteinExistence type="inferred from homology"/>
<dbReference type="SMART" id="SM00487">
    <property type="entry name" value="DEXDc"/>
    <property type="match status" value="1"/>
</dbReference>
<dbReference type="Pfam" id="PF18766">
    <property type="entry name" value="SWI2_SNF2"/>
    <property type="match status" value="1"/>
</dbReference>
<dbReference type="SUPFAM" id="SSF52540">
    <property type="entry name" value="P-loop containing nucleoside triphosphate hydrolases"/>
    <property type="match status" value="1"/>
</dbReference>
<comment type="similarity">
    <text evidence="2">Belongs to the HsdR family.</text>
</comment>
<comment type="catalytic activity">
    <reaction evidence="1">
        <text>Endonucleolytic cleavage of DNA to give random double-stranded fragments with terminal 5'-phosphates, ATP is simultaneously hydrolyzed.</text>
        <dbReference type="EC" id="3.1.21.3"/>
    </reaction>
</comment>
<dbReference type="Gene3D" id="3.90.1570.50">
    <property type="match status" value="1"/>
</dbReference>
<dbReference type="Pfam" id="PF04313">
    <property type="entry name" value="HSDR_N"/>
    <property type="match status" value="1"/>
</dbReference>
<evidence type="ECO:0000256" key="5">
    <source>
        <dbReference type="ARBA" id="ARBA00022741"/>
    </source>
</evidence>
<dbReference type="InterPro" id="IPR040980">
    <property type="entry name" value="SWI2_SNF2"/>
</dbReference>
<evidence type="ECO:0000256" key="9">
    <source>
        <dbReference type="ARBA" id="ARBA00022840"/>
    </source>
</evidence>
<dbReference type="EMBL" id="SMJW01000259">
    <property type="protein sequence ID" value="TDC06761.1"/>
    <property type="molecule type" value="Genomic_DNA"/>
</dbReference>
<dbReference type="InterPro" id="IPR027417">
    <property type="entry name" value="P-loop_NTPase"/>
</dbReference>
<evidence type="ECO:0000313" key="13">
    <source>
        <dbReference type="EMBL" id="TDC06761.1"/>
    </source>
</evidence>
<dbReference type="Proteomes" id="UP000295431">
    <property type="component" value="Unassembled WGS sequence"/>
</dbReference>
<dbReference type="Gene3D" id="3.40.50.300">
    <property type="entry name" value="P-loop containing nucleotide triphosphate hydrolases"/>
    <property type="match status" value="2"/>
</dbReference>
<sequence length="1114" mass="123515">MSRETLATDRLAALLADRLGWSAPVDCSLGEAGPLSGEGLAKGIDRARFLDAVRRINPGPGGELWLDDAQLAQVWDAVARIDRDMVTGNEQFFELLHSGVAVDAPPWLDNGRSRAVKLVEWDDPDANDWVVATHVPIRRRSAGVPAVELDFVVLCNGIPFVVGAASGPQETDGVTGAVDRLRVLSGERRLLPDRSVPELFRYVQFLVAVDDERAALGTVTSLPEHFAEWRSTYPDTLETAAARLDLPAGQQPTTLHTLALGVLQRERLLDLVRSFSVFQWLDGRTVRLVARHQQYRAVSKTVRRLVGEQDPRARGGLLWHTQGSGKSLTMVFLIRKMRNTDGLRTFKIVVVSDRRALKTQLTPVLRLSGEMPLVAESSADARRLLTSTTPGVIQLMIQQARTDTGAGQEADDQFGGLFDSVLNNSDQILLLIDEAHRTHTGWWHARLTAALPRAVKIGLTGTPIVRSGGRTTTEIFGSEIDRYTLREAEQDGATVPIRYEGRYVSSSLVDRAGLDAAYQLDAADEVPLNVRHVLESTDLIRAKARDMLAHWVEHVLPAGFKAQVVAVSRLAAVRYRDAFLTARDGLVRAAEKHLASPGPHDGYDEGLLAAAARHLYPLRQLDFIPVISPSAGDPPEFRPWTERSAHDTHIARYLQPLPRPVAGERGDDAEEPWSPSAPLEPPPVDPNEGPDGPWDGCFGGLEPDTAFSGRPREETPVGFLIVQRMLLTGFDAPLQQALYVDRPIRGAELLQAVARTNRPARNKPYGLVVDYVALADHLDEALAEYELDDLEGMREDLLGYELPRLAAHAQTMRGTLAELGISESEARDPDAQEELLARLEDPALRARFDGAARAFLSAVERLLPRREVGAHLELAKDVGLLQWRVRRRFRDTGTGRPDPNQYGPLLRELLDEHIRANVRVQEVPPVEITGASFRDRVDALRSDRARAREYEYALRRLIEESRRSDPGRIGRLSGQLDLLLTQLDQQWRELADALGDLVDQIVVDDAEILALDLDPQTEGRIFSVLEEQLAAEISAQGPITRDRLVEVARRLAVDIRDQIGPPHFPGNEHLQQNLRRNLRRQVIDLLDVSRDVAGPIAGELLGLAVEQRDQFLRE</sequence>
<evidence type="ECO:0000256" key="4">
    <source>
        <dbReference type="ARBA" id="ARBA00022722"/>
    </source>
</evidence>
<evidence type="ECO:0000313" key="14">
    <source>
        <dbReference type="Proteomes" id="UP000295431"/>
    </source>
</evidence>
<keyword evidence="7 13" id="KW-0255">Endonuclease</keyword>
<dbReference type="InterPro" id="IPR007409">
    <property type="entry name" value="Restrct_endonuc_type1_HsdR_N"/>
</dbReference>
<dbReference type="CDD" id="cd18800">
    <property type="entry name" value="SF2_C_EcoR124I-like"/>
    <property type="match status" value="1"/>
</dbReference>
<dbReference type="GO" id="GO:0005524">
    <property type="term" value="F:ATP binding"/>
    <property type="evidence" value="ECO:0007669"/>
    <property type="project" value="UniProtKB-KW"/>
</dbReference>
<comment type="caution">
    <text evidence="13">The sequence shown here is derived from an EMBL/GenBank/DDBJ whole genome shotgun (WGS) entry which is preliminary data.</text>
</comment>
<evidence type="ECO:0000256" key="10">
    <source>
        <dbReference type="ARBA" id="ARBA00023125"/>
    </source>
</evidence>
<keyword evidence="14" id="KW-1185">Reference proteome</keyword>
<dbReference type="InterPro" id="IPR055180">
    <property type="entry name" value="HsdR_RecA-like_helicase_dom_2"/>
</dbReference>
<evidence type="ECO:0000259" key="12">
    <source>
        <dbReference type="PROSITE" id="PS51192"/>
    </source>
</evidence>
<protein>
    <recommendedName>
        <fullName evidence="3">type I site-specific deoxyribonuclease</fullName>
        <ecNumber evidence="3">3.1.21.3</ecNumber>
    </recommendedName>
</protein>
<keyword evidence="4" id="KW-0540">Nuclease</keyword>
<dbReference type="AlphaFoldDB" id="A0A4R4NCG0"/>
<dbReference type="GO" id="GO:0009307">
    <property type="term" value="P:DNA restriction-modification system"/>
    <property type="evidence" value="ECO:0007669"/>
    <property type="project" value="UniProtKB-KW"/>
</dbReference>
<name>A0A4R4NCG0_9ACTN</name>
<feature type="region of interest" description="Disordered" evidence="11">
    <location>
        <begin position="658"/>
        <end position="691"/>
    </location>
</feature>
<evidence type="ECO:0000256" key="7">
    <source>
        <dbReference type="ARBA" id="ARBA00022759"/>
    </source>
</evidence>